<dbReference type="Gene3D" id="1.10.260.40">
    <property type="entry name" value="lambda repressor-like DNA-binding domains"/>
    <property type="match status" value="1"/>
</dbReference>
<dbReference type="InterPro" id="IPR001387">
    <property type="entry name" value="Cro/C1-type_HTH"/>
</dbReference>
<accession>A0ABU5E3I7</accession>
<proteinExistence type="predicted"/>
<dbReference type="PANTHER" id="PTHR46797:SF1">
    <property type="entry name" value="METHYLPHOSPHONATE SYNTHASE"/>
    <property type="match status" value="1"/>
</dbReference>
<keyword evidence="1" id="KW-0238">DNA-binding</keyword>
<dbReference type="SUPFAM" id="SSF51182">
    <property type="entry name" value="RmlC-like cupins"/>
    <property type="match status" value="1"/>
</dbReference>
<feature type="domain" description="HTH cro/C1-type" evidence="3">
    <location>
        <begin position="70"/>
        <end position="124"/>
    </location>
</feature>
<dbReference type="Pfam" id="PF01381">
    <property type="entry name" value="HTH_3"/>
    <property type="match status" value="1"/>
</dbReference>
<dbReference type="SMART" id="SM00530">
    <property type="entry name" value="HTH_XRE"/>
    <property type="match status" value="1"/>
</dbReference>
<comment type="caution">
    <text evidence="4">The sequence shown here is derived from an EMBL/GenBank/DDBJ whole genome shotgun (WGS) entry which is preliminary data.</text>
</comment>
<evidence type="ECO:0000259" key="3">
    <source>
        <dbReference type="PROSITE" id="PS50943"/>
    </source>
</evidence>
<dbReference type="InterPro" id="IPR014710">
    <property type="entry name" value="RmlC-like_jellyroll"/>
</dbReference>
<dbReference type="RefSeq" id="WP_320502363.1">
    <property type="nucleotide sequence ID" value="NZ_JAXCLX010000003.1"/>
</dbReference>
<organism evidence="4 5">
    <name type="scientific">Dongia rigui</name>
    <dbReference type="NCBI Taxonomy" id="940149"/>
    <lineage>
        <taxon>Bacteria</taxon>
        <taxon>Pseudomonadati</taxon>
        <taxon>Pseudomonadota</taxon>
        <taxon>Alphaproteobacteria</taxon>
        <taxon>Rhodospirillales</taxon>
        <taxon>Dongiaceae</taxon>
        <taxon>Dongia</taxon>
    </lineage>
</organism>
<keyword evidence="5" id="KW-1185">Reference proteome</keyword>
<dbReference type="PANTHER" id="PTHR46797">
    <property type="entry name" value="HTH-TYPE TRANSCRIPTIONAL REGULATOR"/>
    <property type="match status" value="1"/>
</dbReference>
<evidence type="ECO:0000256" key="1">
    <source>
        <dbReference type="ARBA" id="ARBA00023125"/>
    </source>
</evidence>
<reference evidence="4 5" key="1">
    <citation type="journal article" date="2013" name="Antonie Van Leeuwenhoek">
        <title>Dongia rigui sp. nov., isolated from freshwater of a large wetland in Korea.</title>
        <authorList>
            <person name="Baik K.S."/>
            <person name="Hwang Y.M."/>
            <person name="Choi J.S."/>
            <person name="Kwon J."/>
            <person name="Seong C.N."/>
        </authorList>
    </citation>
    <scope>NUCLEOTIDE SEQUENCE [LARGE SCALE GENOMIC DNA]</scope>
    <source>
        <strain evidence="4 5">04SU4-P</strain>
    </source>
</reference>
<dbReference type="InterPro" id="IPR013096">
    <property type="entry name" value="Cupin_2"/>
</dbReference>
<dbReference type="SUPFAM" id="SSF47413">
    <property type="entry name" value="lambda repressor-like DNA-binding domains"/>
    <property type="match status" value="1"/>
</dbReference>
<evidence type="ECO:0000256" key="2">
    <source>
        <dbReference type="SAM" id="MobiDB-lite"/>
    </source>
</evidence>
<name>A0ABU5E3I7_9PROT</name>
<dbReference type="Proteomes" id="UP001271769">
    <property type="component" value="Unassembled WGS sequence"/>
</dbReference>
<dbReference type="Gene3D" id="2.60.120.10">
    <property type="entry name" value="Jelly Rolls"/>
    <property type="match status" value="1"/>
</dbReference>
<feature type="region of interest" description="Disordered" evidence="2">
    <location>
        <begin position="1"/>
        <end position="41"/>
    </location>
</feature>
<evidence type="ECO:0000313" key="5">
    <source>
        <dbReference type="Proteomes" id="UP001271769"/>
    </source>
</evidence>
<dbReference type="CDD" id="cd00093">
    <property type="entry name" value="HTH_XRE"/>
    <property type="match status" value="1"/>
</dbReference>
<protein>
    <submittedName>
        <fullName evidence="4">XRE family transcriptional regulator</fullName>
    </submittedName>
</protein>
<dbReference type="InterPro" id="IPR010982">
    <property type="entry name" value="Lambda_DNA-bd_dom_sf"/>
</dbReference>
<dbReference type="InterPro" id="IPR050807">
    <property type="entry name" value="TransReg_Diox_bact_type"/>
</dbReference>
<evidence type="ECO:0000313" key="4">
    <source>
        <dbReference type="EMBL" id="MDY0873892.1"/>
    </source>
</evidence>
<dbReference type="PROSITE" id="PS50943">
    <property type="entry name" value="HTH_CROC1"/>
    <property type="match status" value="1"/>
</dbReference>
<dbReference type="InterPro" id="IPR011051">
    <property type="entry name" value="RmlC_Cupin_sf"/>
</dbReference>
<sequence length="249" mass="27514">MARERSERDASSKKVAKGDAARRGKSTVSISGAPEKLTPKQVKQAAALQQDPHHVSGKGRSLEAAIGREVRNFRHQLNMTVAQLSQASGMSAGMLSKIENGQTSPSLATLHELSKALQVPVTSFFRGFEEERSATFVQAGQGLPIERRGTRAGHQYQLLGHGFSRGISVEPYLVTLTENSDVFPIFQHDGVEFLYILQGEVGYRHGDKLYHMRPGDSLYFDSDVPHGPEQLIKLPIRFLSIITYARDNE</sequence>
<dbReference type="Pfam" id="PF07883">
    <property type="entry name" value="Cupin_2"/>
    <property type="match status" value="1"/>
</dbReference>
<dbReference type="CDD" id="cd02209">
    <property type="entry name" value="cupin_XRE_C"/>
    <property type="match status" value="1"/>
</dbReference>
<feature type="compositionally biased region" description="Basic and acidic residues" evidence="2">
    <location>
        <begin position="1"/>
        <end position="22"/>
    </location>
</feature>
<gene>
    <name evidence="4" type="ORF">SMD31_18270</name>
</gene>
<dbReference type="EMBL" id="JAXCLX010000003">
    <property type="protein sequence ID" value="MDY0873892.1"/>
    <property type="molecule type" value="Genomic_DNA"/>
</dbReference>